<sequence length="344" mass="40162">MLSPEAHDLILCLDHMLGSIETEDGIGPEAYSRRLPIVYLTSLATSTFVWLDEYRHHPEILSRHGMKDKYDIIQNQILRPFAEVQELSKSRETSKRWSRWSKELGYCTQSAYVLEAFYSLGQRLSHVATFWRVPVRDSQGFVWEAQRPLFNQCLLESLHRRPIFEQGHDQLVSWDFRSQHQSDFSYPERFTANIATEIIHLVQSWTRAEQIQSARSSVTANSATIPFRTSYYETESSIADPVKKISETTNLAVPTPIPDLVPVQKMESHWTYETPQGKGLFQSIKEQFLKKKDTRKRRLSKEHLPKEHLSKEHLPKEHLSKEHLSKEHLPKAHLPQKHPPKDEF</sequence>
<evidence type="ECO:0000256" key="1">
    <source>
        <dbReference type="SAM" id="MobiDB-lite"/>
    </source>
</evidence>
<keyword evidence="3" id="KW-1185">Reference proteome</keyword>
<protein>
    <submittedName>
        <fullName evidence="2">Uncharacterized protein</fullName>
    </submittedName>
</protein>
<dbReference type="OrthoDB" id="9990458at2759"/>
<gene>
    <name evidence="2" type="ORF">BT63DRAFT_416254</name>
</gene>
<dbReference type="AlphaFoldDB" id="A0A6A6U6I6"/>
<organism evidence="2 3">
    <name type="scientific">Microthyrium microscopicum</name>
    <dbReference type="NCBI Taxonomy" id="703497"/>
    <lineage>
        <taxon>Eukaryota</taxon>
        <taxon>Fungi</taxon>
        <taxon>Dikarya</taxon>
        <taxon>Ascomycota</taxon>
        <taxon>Pezizomycotina</taxon>
        <taxon>Dothideomycetes</taxon>
        <taxon>Dothideomycetes incertae sedis</taxon>
        <taxon>Microthyriales</taxon>
        <taxon>Microthyriaceae</taxon>
        <taxon>Microthyrium</taxon>
    </lineage>
</organism>
<reference evidence="2" key="1">
    <citation type="journal article" date="2020" name="Stud. Mycol.">
        <title>101 Dothideomycetes genomes: a test case for predicting lifestyles and emergence of pathogens.</title>
        <authorList>
            <person name="Haridas S."/>
            <person name="Albert R."/>
            <person name="Binder M."/>
            <person name="Bloem J."/>
            <person name="Labutti K."/>
            <person name="Salamov A."/>
            <person name="Andreopoulos B."/>
            <person name="Baker S."/>
            <person name="Barry K."/>
            <person name="Bills G."/>
            <person name="Bluhm B."/>
            <person name="Cannon C."/>
            <person name="Castanera R."/>
            <person name="Culley D."/>
            <person name="Daum C."/>
            <person name="Ezra D."/>
            <person name="Gonzalez J."/>
            <person name="Henrissat B."/>
            <person name="Kuo A."/>
            <person name="Liang C."/>
            <person name="Lipzen A."/>
            <person name="Lutzoni F."/>
            <person name="Magnuson J."/>
            <person name="Mondo S."/>
            <person name="Nolan M."/>
            <person name="Ohm R."/>
            <person name="Pangilinan J."/>
            <person name="Park H.-J."/>
            <person name="Ramirez L."/>
            <person name="Alfaro M."/>
            <person name="Sun H."/>
            <person name="Tritt A."/>
            <person name="Yoshinaga Y."/>
            <person name="Zwiers L.-H."/>
            <person name="Turgeon B."/>
            <person name="Goodwin S."/>
            <person name="Spatafora J."/>
            <person name="Crous P."/>
            <person name="Grigoriev I."/>
        </authorList>
    </citation>
    <scope>NUCLEOTIDE SEQUENCE</scope>
    <source>
        <strain evidence="2">CBS 115976</strain>
    </source>
</reference>
<evidence type="ECO:0000313" key="3">
    <source>
        <dbReference type="Proteomes" id="UP000799302"/>
    </source>
</evidence>
<evidence type="ECO:0000313" key="2">
    <source>
        <dbReference type="EMBL" id="KAF2667201.1"/>
    </source>
</evidence>
<feature type="region of interest" description="Disordered" evidence="1">
    <location>
        <begin position="292"/>
        <end position="344"/>
    </location>
</feature>
<name>A0A6A6U6I6_9PEZI</name>
<proteinExistence type="predicted"/>
<feature type="compositionally biased region" description="Basic and acidic residues" evidence="1">
    <location>
        <begin position="301"/>
        <end position="330"/>
    </location>
</feature>
<dbReference type="EMBL" id="MU004238">
    <property type="protein sequence ID" value="KAF2667201.1"/>
    <property type="molecule type" value="Genomic_DNA"/>
</dbReference>
<dbReference type="Proteomes" id="UP000799302">
    <property type="component" value="Unassembled WGS sequence"/>
</dbReference>
<accession>A0A6A6U6I6</accession>